<evidence type="ECO:0000313" key="1">
    <source>
        <dbReference type="EMBL" id="KAK3779006.1"/>
    </source>
</evidence>
<protein>
    <submittedName>
        <fullName evidence="1">Uncharacterized protein</fullName>
    </submittedName>
</protein>
<dbReference type="EMBL" id="JAWDGP010002890">
    <property type="protein sequence ID" value="KAK3779006.1"/>
    <property type="molecule type" value="Genomic_DNA"/>
</dbReference>
<dbReference type="AlphaFoldDB" id="A0AAE1A1Z3"/>
<proteinExistence type="predicted"/>
<organism evidence="1 2">
    <name type="scientific">Elysia crispata</name>
    <name type="common">lettuce slug</name>
    <dbReference type="NCBI Taxonomy" id="231223"/>
    <lineage>
        <taxon>Eukaryota</taxon>
        <taxon>Metazoa</taxon>
        <taxon>Spiralia</taxon>
        <taxon>Lophotrochozoa</taxon>
        <taxon>Mollusca</taxon>
        <taxon>Gastropoda</taxon>
        <taxon>Heterobranchia</taxon>
        <taxon>Euthyneura</taxon>
        <taxon>Panpulmonata</taxon>
        <taxon>Sacoglossa</taxon>
        <taxon>Placobranchoidea</taxon>
        <taxon>Plakobranchidae</taxon>
        <taxon>Elysia</taxon>
    </lineage>
</organism>
<reference evidence="1" key="1">
    <citation type="journal article" date="2023" name="G3 (Bethesda)">
        <title>A reference genome for the long-term kleptoplast-retaining sea slug Elysia crispata morphotype clarki.</title>
        <authorList>
            <person name="Eastman K.E."/>
            <person name="Pendleton A.L."/>
            <person name="Shaikh M.A."/>
            <person name="Suttiyut T."/>
            <person name="Ogas R."/>
            <person name="Tomko P."/>
            <person name="Gavelis G."/>
            <person name="Widhalm J.R."/>
            <person name="Wisecaver J.H."/>
        </authorList>
    </citation>
    <scope>NUCLEOTIDE SEQUENCE</scope>
    <source>
        <strain evidence="1">ECLA1</strain>
    </source>
</reference>
<evidence type="ECO:0000313" key="2">
    <source>
        <dbReference type="Proteomes" id="UP001283361"/>
    </source>
</evidence>
<name>A0AAE1A1Z3_9GAST</name>
<comment type="caution">
    <text evidence="1">The sequence shown here is derived from an EMBL/GenBank/DDBJ whole genome shotgun (WGS) entry which is preliminary data.</text>
</comment>
<dbReference type="Proteomes" id="UP001283361">
    <property type="component" value="Unassembled WGS sequence"/>
</dbReference>
<keyword evidence="2" id="KW-1185">Reference proteome</keyword>
<gene>
    <name evidence="1" type="ORF">RRG08_034264</name>
</gene>
<accession>A0AAE1A1Z3</accession>
<sequence length="173" mass="19294">MYSLSFPVSQGYLCFKHDCSRYTRGSLKFVSVEIISALVLFPSSLCMKNRNSSSLSFSSDDISEFLVSADGQSGVKNLLERRVYRTTVPLDGSIGEKTLDQLWTFDIGFLLFSALRYPKGQGVEIIDFLGFPPMSLQDSLLMVCRLAFICPLAVELLDIANEKYSIAFALPVF</sequence>